<dbReference type="HOGENOM" id="CLU_2045910_0_0_7"/>
<dbReference type="PROSITE" id="PS51257">
    <property type="entry name" value="PROKAR_LIPOPROTEIN"/>
    <property type="match status" value="1"/>
</dbReference>
<dbReference type="Proteomes" id="UP000011721">
    <property type="component" value="Chromosome"/>
</dbReference>
<proteinExistence type="predicted"/>
<feature type="chain" id="PRO_5004016225" description="Lipoprotein" evidence="1">
    <location>
        <begin position="21"/>
        <end position="120"/>
    </location>
</feature>
<dbReference type="OrthoDB" id="5334488at2"/>
<gene>
    <name evidence="2" type="ordered locus">UWK_00668</name>
</gene>
<name>M1P140_DESSD</name>
<dbReference type="eggNOG" id="ENOG50343YU">
    <property type="taxonomic scope" value="Bacteria"/>
</dbReference>
<evidence type="ECO:0000313" key="2">
    <source>
        <dbReference type="EMBL" id="AGF77248.1"/>
    </source>
</evidence>
<evidence type="ECO:0008006" key="4">
    <source>
        <dbReference type="Google" id="ProtNLM"/>
    </source>
</evidence>
<keyword evidence="1" id="KW-0732">Signal</keyword>
<keyword evidence="3" id="KW-1185">Reference proteome</keyword>
<dbReference type="RefSeq" id="WP_015402944.1">
    <property type="nucleotide sequence ID" value="NC_020304.1"/>
</dbReference>
<evidence type="ECO:0000256" key="1">
    <source>
        <dbReference type="SAM" id="SignalP"/>
    </source>
</evidence>
<dbReference type="STRING" id="1167006.UWK_00668"/>
<feature type="signal peptide" evidence="1">
    <location>
        <begin position="1"/>
        <end position="20"/>
    </location>
</feature>
<sequence>MKNFIGVVLLLFLFTGCANTRDPNPVMMKQANDLNLVCQEITVAYKSNTEVATAKIDKNNGDDVQDVIVGALVWPGLADFKNADGIEGNALLDRNIRLLALAKEIDCDTSDLPPQPVRYD</sequence>
<accession>M1P140</accession>
<reference evidence="3" key="1">
    <citation type="journal article" date="2013" name="Stand. Genomic Sci.">
        <title>Complete genome sequence of Desulfocapsa sulfexigens, a marine deltaproteobacterium specialized in disproportionating inorganic sulfur compounds.</title>
        <authorList>
            <person name="Finster K.W."/>
            <person name="Kjeldsen K.U."/>
            <person name="Kube M."/>
            <person name="Reinhardt R."/>
            <person name="Mussmann M."/>
            <person name="Amann R."/>
            <person name="Schreiber L."/>
        </authorList>
    </citation>
    <scope>NUCLEOTIDE SEQUENCE [LARGE SCALE GENOMIC DNA]</scope>
    <source>
        <strain evidence="3">DSM 10523 / SB164P1</strain>
    </source>
</reference>
<organism evidence="2 3">
    <name type="scientific">Desulfocapsa sulfexigens (strain DSM 10523 / SB164P1)</name>
    <dbReference type="NCBI Taxonomy" id="1167006"/>
    <lineage>
        <taxon>Bacteria</taxon>
        <taxon>Pseudomonadati</taxon>
        <taxon>Thermodesulfobacteriota</taxon>
        <taxon>Desulfobulbia</taxon>
        <taxon>Desulfobulbales</taxon>
        <taxon>Desulfocapsaceae</taxon>
        <taxon>Desulfocapsa</taxon>
    </lineage>
</organism>
<dbReference type="AlphaFoldDB" id="M1P140"/>
<evidence type="ECO:0000313" key="3">
    <source>
        <dbReference type="Proteomes" id="UP000011721"/>
    </source>
</evidence>
<dbReference type="EMBL" id="CP003985">
    <property type="protein sequence ID" value="AGF77248.1"/>
    <property type="molecule type" value="Genomic_DNA"/>
</dbReference>
<protein>
    <recommendedName>
        <fullName evidence="4">Lipoprotein</fullName>
    </recommendedName>
</protein>
<dbReference type="KEGG" id="dsf:UWK_00668"/>